<gene>
    <name evidence="1" type="ORF">SDC9_138474</name>
</gene>
<comment type="caution">
    <text evidence="1">The sequence shown here is derived from an EMBL/GenBank/DDBJ whole genome shotgun (WGS) entry which is preliminary data.</text>
</comment>
<organism evidence="1">
    <name type="scientific">bioreactor metagenome</name>
    <dbReference type="NCBI Taxonomy" id="1076179"/>
    <lineage>
        <taxon>unclassified sequences</taxon>
        <taxon>metagenomes</taxon>
        <taxon>ecological metagenomes</taxon>
    </lineage>
</organism>
<evidence type="ECO:0000313" key="1">
    <source>
        <dbReference type="EMBL" id="MPM91346.1"/>
    </source>
</evidence>
<accession>A0A645DPX3</accession>
<proteinExistence type="predicted"/>
<dbReference type="AlphaFoldDB" id="A0A645DPX3"/>
<reference evidence="1" key="1">
    <citation type="submission" date="2019-08" db="EMBL/GenBank/DDBJ databases">
        <authorList>
            <person name="Kucharzyk K."/>
            <person name="Murdoch R.W."/>
            <person name="Higgins S."/>
            <person name="Loffler F."/>
        </authorList>
    </citation>
    <scope>NUCLEOTIDE SEQUENCE</scope>
</reference>
<sequence length="104" mass="12090">MIHADAVAPRLLNEMVQQTAGTATQIEQRIGRIQREQFCQHVDLFAIHHVEQRETIAVHLFAEIEVRLTTHKAADSRLKLRSRVIFCCVRFCLLHTNLSFRSRL</sequence>
<dbReference type="EMBL" id="VSSQ01038415">
    <property type="protein sequence ID" value="MPM91346.1"/>
    <property type="molecule type" value="Genomic_DNA"/>
</dbReference>
<protein>
    <submittedName>
        <fullName evidence="1">Uncharacterized protein</fullName>
    </submittedName>
</protein>
<name>A0A645DPX3_9ZZZZ</name>